<feature type="transmembrane region" description="Helical" evidence="9">
    <location>
        <begin position="250"/>
        <end position="275"/>
    </location>
</feature>
<evidence type="ECO:0000256" key="5">
    <source>
        <dbReference type="ARBA" id="ARBA00022989"/>
    </source>
</evidence>
<evidence type="ECO:0000256" key="4">
    <source>
        <dbReference type="ARBA" id="ARBA00022692"/>
    </source>
</evidence>
<evidence type="ECO:0000256" key="2">
    <source>
        <dbReference type="ARBA" id="ARBA00022475"/>
    </source>
</evidence>
<evidence type="ECO:0000256" key="1">
    <source>
        <dbReference type="ARBA" id="ARBA00004651"/>
    </source>
</evidence>
<evidence type="ECO:0000256" key="8">
    <source>
        <dbReference type="SAM" id="MobiDB-lite"/>
    </source>
</evidence>
<feature type="binding site" evidence="7">
    <location>
        <position position="229"/>
    </location>
    <ligand>
        <name>Mg(2+)</name>
        <dbReference type="ChEBI" id="CHEBI:18420"/>
    </ligand>
</feature>
<protein>
    <submittedName>
        <fullName evidence="10">WecA-like glycosyltransferase</fullName>
        <ecNumber evidence="10">2.7.8.33</ecNumber>
    </submittedName>
</protein>
<keyword evidence="2" id="KW-1003">Cell membrane</keyword>
<dbReference type="EMBL" id="CP036291">
    <property type="protein sequence ID" value="QDU91503.1"/>
    <property type="molecule type" value="Genomic_DNA"/>
</dbReference>
<comment type="cofactor">
    <cofactor evidence="7">
        <name>Mg(2+)</name>
        <dbReference type="ChEBI" id="CHEBI:18420"/>
    </cofactor>
</comment>
<dbReference type="GO" id="GO:0046872">
    <property type="term" value="F:metal ion binding"/>
    <property type="evidence" value="ECO:0007669"/>
    <property type="project" value="UniProtKB-KW"/>
</dbReference>
<feature type="transmembrane region" description="Helical" evidence="9">
    <location>
        <begin position="202"/>
        <end position="218"/>
    </location>
</feature>
<dbReference type="GO" id="GO:0044038">
    <property type="term" value="P:cell wall macromolecule biosynthetic process"/>
    <property type="evidence" value="ECO:0007669"/>
    <property type="project" value="TreeGrafter"/>
</dbReference>
<evidence type="ECO:0000256" key="6">
    <source>
        <dbReference type="ARBA" id="ARBA00023136"/>
    </source>
</evidence>
<feature type="transmembrane region" description="Helical" evidence="9">
    <location>
        <begin position="306"/>
        <end position="326"/>
    </location>
</feature>
<gene>
    <name evidence="10" type="ORF">Pla175_49320</name>
</gene>
<keyword evidence="11" id="KW-1185">Reference proteome</keyword>
<evidence type="ECO:0000313" key="11">
    <source>
        <dbReference type="Proteomes" id="UP000317429"/>
    </source>
</evidence>
<reference evidence="10 11" key="1">
    <citation type="submission" date="2019-02" db="EMBL/GenBank/DDBJ databases">
        <title>Deep-cultivation of Planctomycetes and their phenomic and genomic characterization uncovers novel biology.</title>
        <authorList>
            <person name="Wiegand S."/>
            <person name="Jogler M."/>
            <person name="Boedeker C."/>
            <person name="Pinto D."/>
            <person name="Vollmers J."/>
            <person name="Rivas-Marin E."/>
            <person name="Kohn T."/>
            <person name="Peeters S.H."/>
            <person name="Heuer A."/>
            <person name="Rast P."/>
            <person name="Oberbeckmann S."/>
            <person name="Bunk B."/>
            <person name="Jeske O."/>
            <person name="Meyerdierks A."/>
            <person name="Storesund J.E."/>
            <person name="Kallscheuer N."/>
            <person name="Luecker S."/>
            <person name="Lage O.M."/>
            <person name="Pohl T."/>
            <person name="Merkel B.J."/>
            <person name="Hornburger P."/>
            <person name="Mueller R.-W."/>
            <person name="Bruemmer F."/>
            <person name="Labrenz M."/>
            <person name="Spormann A.M."/>
            <person name="Op den Camp H."/>
            <person name="Overmann J."/>
            <person name="Amann R."/>
            <person name="Jetten M.S.M."/>
            <person name="Mascher T."/>
            <person name="Medema M.H."/>
            <person name="Devos D.P."/>
            <person name="Kaster A.-K."/>
            <person name="Ovreas L."/>
            <person name="Rohde M."/>
            <person name="Galperin M.Y."/>
            <person name="Jogler C."/>
        </authorList>
    </citation>
    <scope>NUCLEOTIDE SEQUENCE [LARGE SCALE GENOMIC DNA]</scope>
    <source>
        <strain evidence="10 11">Pla175</strain>
    </source>
</reference>
<evidence type="ECO:0000256" key="7">
    <source>
        <dbReference type="PIRSR" id="PIRSR600715-1"/>
    </source>
</evidence>
<evidence type="ECO:0000313" key="10">
    <source>
        <dbReference type="EMBL" id="QDU91503.1"/>
    </source>
</evidence>
<dbReference type="OrthoDB" id="9783652at2"/>
<dbReference type="GO" id="GO:0036380">
    <property type="term" value="F:UDP-N-acetylglucosamine-undecaprenyl-phosphate N-acetylglucosaminephosphotransferase activity"/>
    <property type="evidence" value="ECO:0007669"/>
    <property type="project" value="UniProtKB-EC"/>
</dbReference>
<dbReference type="GO" id="GO:0071555">
    <property type="term" value="P:cell wall organization"/>
    <property type="evidence" value="ECO:0007669"/>
    <property type="project" value="TreeGrafter"/>
</dbReference>
<dbReference type="GO" id="GO:0005886">
    <property type="term" value="C:plasma membrane"/>
    <property type="evidence" value="ECO:0007669"/>
    <property type="project" value="UniProtKB-SubCell"/>
</dbReference>
<accession>A0A518DJ57</accession>
<evidence type="ECO:0000256" key="3">
    <source>
        <dbReference type="ARBA" id="ARBA00022679"/>
    </source>
</evidence>
<keyword evidence="6 9" id="KW-0472">Membrane</keyword>
<feature type="transmembrane region" description="Helical" evidence="9">
    <location>
        <begin position="174"/>
        <end position="196"/>
    </location>
</feature>
<keyword evidence="5 9" id="KW-1133">Transmembrane helix</keyword>
<dbReference type="EC" id="2.7.8.33" evidence="10"/>
<feature type="transmembrane region" description="Helical" evidence="9">
    <location>
        <begin position="225"/>
        <end position="244"/>
    </location>
</feature>
<feature type="transmembrane region" description="Helical" evidence="9">
    <location>
        <begin position="88"/>
        <end position="108"/>
    </location>
</feature>
<proteinExistence type="predicted"/>
<keyword evidence="7" id="KW-0479">Metal-binding</keyword>
<dbReference type="CDD" id="cd06853">
    <property type="entry name" value="GT_WecA_like"/>
    <property type="match status" value="1"/>
</dbReference>
<dbReference type="GO" id="GO:0009103">
    <property type="term" value="P:lipopolysaccharide biosynthetic process"/>
    <property type="evidence" value="ECO:0007669"/>
    <property type="project" value="TreeGrafter"/>
</dbReference>
<dbReference type="InterPro" id="IPR000715">
    <property type="entry name" value="Glycosyl_transferase_4"/>
</dbReference>
<feature type="binding site" evidence="7">
    <location>
        <position position="169"/>
    </location>
    <ligand>
        <name>Mg(2+)</name>
        <dbReference type="ChEBI" id="CHEBI:18420"/>
    </ligand>
</feature>
<dbReference type="RefSeq" id="WP_145291677.1">
    <property type="nucleotide sequence ID" value="NZ_CP036291.1"/>
</dbReference>
<feature type="transmembrane region" description="Helical" evidence="9">
    <location>
        <begin position="120"/>
        <end position="137"/>
    </location>
</feature>
<sequence>MNLEPLYICYALAAIVSFGGALALTPLVRSVCRRYGLVDAPDAHRKIQKSAVALGGGVAVVLAMVLAITSVGAFAYSQDILRFGSHAAVAFLVSLLAAAVGVVALGVLDDKTELRGRYKLIGQIGIVALLVFAGLRIDDFVVFGWRVNLGWAAIPFTFFWLVGSTNAINLMDGIDGLASSIGFVLCASLAAINIWLGNKSEAIIMLALAGALLGFLRYNFNPASIYLGDAGSMLIGLIIGAVAIRSSTKGSAAVALAVPLTVWSVPILDSFAAILRRKLTGRSIFAADRGHFHHSLLVRGWSVRQASMFIALVCAMTCLGAVMSFVYQREWIALATVLFVMTFLVFTETFGHIEFALLKERFHRSARSLTQSKQVQGKARSVRLQGSLPWDELWDAMVESTDRYHLTRLKFSISVPRLHEAYFANWESQQKPAEASEVWRLNYPLLVDGATVGSIELSGVSPNDGLSTAVHIAQVLDFLEPIEDRIREIRGPLPGAQAPDTDDTTVDSQRGAVERDGAVTQVVAGTQAGASPVA</sequence>
<dbReference type="KEGG" id="pnd:Pla175_49320"/>
<dbReference type="Proteomes" id="UP000317429">
    <property type="component" value="Chromosome"/>
</dbReference>
<feature type="transmembrane region" description="Helical" evidence="9">
    <location>
        <begin position="6"/>
        <end position="28"/>
    </location>
</feature>
<dbReference type="PANTHER" id="PTHR22926:SF3">
    <property type="entry name" value="UNDECAPRENYL-PHOSPHATE ALPHA-N-ACETYLGLUCOSAMINYL 1-PHOSPHATE TRANSFERASE"/>
    <property type="match status" value="1"/>
</dbReference>
<name>A0A518DJ57_9BACT</name>
<keyword evidence="7" id="KW-0460">Magnesium</keyword>
<feature type="region of interest" description="Disordered" evidence="8">
    <location>
        <begin position="491"/>
        <end position="516"/>
    </location>
</feature>
<feature type="transmembrane region" description="Helical" evidence="9">
    <location>
        <begin position="332"/>
        <end position="358"/>
    </location>
</feature>
<comment type="subcellular location">
    <subcellularLocation>
        <location evidence="1">Cell membrane</location>
        <topology evidence="1">Multi-pass membrane protein</topology>
    </subcellularLocation>
</comment>
<dbReference type="AlphaFoldDB" id="A0A518DJ57"/>
<dbReference type="PANTHER" id="PTHR22926">
    <property type="entry name" value="PHOSPHO-N-ACETYLMURAMOYL-PENTAPEPTIDE-TRANSFERASE"/>
    <property type="match status" value="1"/>
</dbReference>
<feature type="transmembrane region" description="Helical" evidence="9">
    <location>
        <begin position="143"/>
        <end position="162"/>
    </location>
</feature>
<keyword evidence="3 10" id="KW-0808">Transferase</keyword>
<dbReference type="Pfam" id="PF00953">
    <property type="entry name" value="Glycos_transf_4"/>
    <property type="match status" value="1"/>
</dbReference>
<organism evidence="10 11">
    <name type="scientific">Pirellulimonas nuda</name>
    <dbReference type="NCBI Taxonomy" id="2528009"/>
    <lineage>
        <taxon>Bacteria</taxon>
        <taxon>Pseudomonadati</taxon>
        <taxon>Planctomycetota</taxon>
        <taxon>Planctomycetia</taxon>
        <taxon>Pirellulales</taxon>
        <taxon>Lacipirellulaceae</taxon>
        <taxon>Pirellulimonas</taxon>
    </lineage>
</organism>
<feature type="transmembrane region" description="Helical" evidence="9">
    <location>
        <begin position="51"/>
        <end position="76"/>
    </location>
</feature>
<evidence type="ECO:0000256" key="9">
    <source>
        <dbReference type="SAM" id="Phobius"/>
    </source>
</evidence>
<keyword evidence="4 9" id="KW-0812">Transmembrane</keyword>